<sequence>MTSSNHFQAVAVSYHTSPSPDLWERIQADLHRQLPLKNLLWKSTTSSVRTINQVHLHFQSLYPSESATNLISSTPEAKTPSLRVTHQSSSPLLHMLFVACDDNEAYRTIVKQEIRTWLDFVQSLPISEWLIVHVTAAAKVNAGGIFRTKAGVLDKIRADFNPPKKDRCIQLSYSGGPNPSDPTSHDLTQWQELVSRLKDGLLEAFDASIGEMEESVRGLDSKRGSPEWGFGTFFAEKANLANRYGSMSLFEDCLLQYEELDASLFQHLRDSPADWAEKVGGTEHGDDSRSILRHDAKEYLQLVASGDISIFDLRIYIFAQHTKLLGLLDRLEEAIGRANTFITTFAAFLRQHQTSLIRYFVESWTYSACIDLVSWCESQITGKDLPTMQLNGVLRLCAQLLELAHNQLNKLGIYAEYLPCAHPFSMAIPSFTSSNPQEVGKTHGSITRAELEAALHDKGAFEKLYVGLTNRAIHMYQKSGRTRSALKLHLALAAFEQIRARDQQAQRLFAHLPAHYVDDKWTIIESSLLDRCATLQSRLGMGKEWLLSTLALVRSGVTSQPGRWSQDVMLRDGQMDTIALATRLIKNIKEQASKLEKDFAAISFPTFVVAVVGDTGRSADPKEGSIVSARVTNLLPCPVDVDTLRMKFSSVRYETLWFTAEAQTLIPGDTVVDLYCPTPVAETLVLEISQVRICRIIFQYPHRPPYTVASSKSSGIPKALAQISFAKDPLALDVNLQNPQDIYMSSNRLCLFTLFSGRNRLAKANISFSSEGRVTFLLKHCKALNERTFKINMPLDLQSNENMMELRNVEPNTKITISIPFMATTMEPHTSVLVNVDHYIDAGEEVRRSFRKSCTLTIALPLIVNVQDFVRPDCIVSKFSVAADGKNPIRILSADLDIPSPFSIIPARSVKNEATLVMVSQTAHFLFKLVPPEAPHPESPTMKLVLKYRLLIDEMLDILRSELARLLDHVPRQKSLLPSLLTSLRSYLEEIGPNHAYQHYSIHRQLKLGTFDALHWDRVCYEFEKADSSRTHLVDALRSMFEVEFVRAAELATPWHTLTIPVELPNVSVLNTMSFRLASEKVDAQVGKPLTFDLVIKTSFRWCGSPEVFERLNREPPKQVYELLPNFGDWLISGPTCGEFLARDDGKTVIGLSLVPMRYGEICLPEVAISSSDTTSDLTTETHHLNRAESIMIYPSPTASSRYFIYDSDFELKSSPIEAPDGWNVELLGT</sequence>
<dbReference type="Pfam" id="PF23274">
    <property type="entry name" value="DUF7077"/>
    <property type="match status" value="1"/>
</dbReference>
<evidence type="ECO:0000259" key="4">
    <source>
        <dbReference type="Pfam" id="PF12584"/>
    </source>
</evidence>
<dbReference type="OrthoDB" id="10256906at2759"/>
<evidence type="ECO:0008006" key="9">
    <source>
        <dbReference type="Google" id="ProtNLM"/>
    </source>
</evidence>
<comment type="subcellular location">
    <subcellularLocation>
        <location evidence="1">Golgi apparatus</location>
    </subcellularLocation>
</comment>
<dbReference type="PANTHER" id="PTHR13251:SF3">
    <property type="entry name" value="TRAFFICKING PROTEIN PARTICLE COMPLEX SUBUNIT 10"/>
    <property type="match status" value="1"/>
</dbReference>
<keyword evidence="2" id="KW-0813">Transport</keyword>
<accession>A0A9P6NLQ1</accession>
<reference evidence="7" key="1">
    <citation type="submission" date="2013-11" db="EMBL/GenBank/DDBJ databases">
        <title>Genome sequence of the fusiform rust pathogen reveals effectors for host alternation and coevolution with pine.</title>
        <authorList>
            <consortium name="DOE Joint Genome Institute"/>
            <person name="Smith K."/>
            <person name="Pendleton A."/>
            <person name="Kubisiak T."/>
            <person name="Anderson C."/>
            <person name="Salamov A."/>
            <person name="Aerts A."/>
            <person name="Riley R."/>
            <person name="Clum A."/>
            <person name="Lindquist E."/>
            <person name="Ence D."/>
            <person name="Campbell M."/>
            <person name="Kronenberg Z."/>
            <person name="Feau N."/>
            <person name="Dhillon B."/>
            <person name="Hamelin R."/>
            <person name="Burleigh J."/>
            <person name="Smith J."/>
            <person name="Yandell M."/>
            <person name="Nelson C."/>
            <person name="Grigoriev I."/>
            <person name="Davis J."/>
        </authorList>
    </citation>
    <scope>NUCLEOTIDE SEQUENCE</scope>
    <source>
        <strain evidence="7">G11</strain>
    </source>
</reference>
<dbReference type="GO" id="GO:1990071">
    <property type="term" value="C:TRAPPII protein complex"/>
    <property type="evidence" value="ECO:0007669"/>
    <property type="project" value="InterPro"/>
</dbReference>
<keyword evidence="3" id="KW-0333">Golgi apparatus</keyword>
<dbReference type="AlphaFoldDB" id="A0A9P6NLQ1"/>
<evidence type="ECO:0000259" key="6">
    <source>
        <dbReference type="Pfam" id="PF23274"/>
    </source>
</evidence>
<evidence type="ECO:0000313" key="8">
    <source>
        <dbReference type="Proteomes" id="UP000886653"/>
    </source>
</evidence>
<evidence type="ECO:0000256" key="1">
    <source>
        <dbReference type="ARBA" id="ARBA00004555"/>
    </source>
</evidence>
<proteinExistence type="predicted"/>
<dbReference type="GO" id="GO:0034498">
    <property type="term" value="P:early endosome to Golgi transport"/>
    <property type="evidence" value="ECO:0007669"/>
    <property type="project" value="TreeGrafter"/>
</dbReference>
<dbReference type="InterPro" id="IPR045126">
    <property type="entry name" value="TRAPPC10/Trs130"/>
</dbReference>
<dbReference type="InterPro" id="IPR056913">
    <property type="entry name" value="TRAPPC10/Trs130_N"/>
</dbReference>
<evidence type="ECO:0000256" key="3">
    <source>
        <dbReference type="ARBA" id="ARBA00023034"/>
    </source>
</evidence>
<dbReference type="PANTHER" id="PTHR13251">
    <property type="entry name" value="EPILEPSY HOLOPROSENCEPHALY CANDIDATE 1/TMEM1"/>
    <property type="match status" value="1"/>
</dbReference>
<dbReference type="InterPro" id="IPR022233">
    <property type="entry name" value="TRAPPC10/Trs130_C"/>
</dbReference>
<dbReference type="EMBL" id="MU167243">
    <property type="protein sequence ID" value="KAG0147867.1"/>
    <property type="molecule type" value="Genomic_DNA"/>
</dbReference>
<evidence type="ECO:0000259" key="5">
    <source>
        <dbReference type="Pfam" id="PF23036"/>
    </source>
</evidence>
<keyword evidence="8" id="KW-1185">Reference proteome</keyword>
<dbReference type="GO" id="GO:0005829">
    <property type="term" value="C:cytosol"/>
    <property type="evidence" value="ECO:0007669"/>
    <property type="project" value="GOC"/>
</dbReference>
<dbReference type="Pfam" id="PF12584">
    <property type="entry name" value="TRAPPC10"/>
    <property type="match status" value="1"/>
</dbReference>
<comment type="caution">
    <text evidence="7">The sequence shown here is derived from an EMBL/GenBank/DDBJ whole genome shotgun (WGS) entry which is preliminary data.</text>
</comment>
<protein>
    <recommendedName>
        <fullName evidence="9">Trafficking protein particle complex subunit 10</fullName>
    </recommendedName>
</protein>
<name>A0A9P6NLQ1_9BASI</name>
<feature type="domain" description="DUF7077" evidence="6">
    <location>
        <begin position="731"/>
        <end position="843"/>
    </location>
</feature>
<dbReference type="GO" id="GO:0006891">
    <property type="term" value="P:intra-Golgi vesicle-mediated transport"/>
    <property type="evidence" value="ECO:0007669"/>
    <property type="project" value="TreeGrafter"/>
</dbReference>
<feature type="domain" description="TRAPPC10/Trs130 N-terminal" evidence="5">
    <location>
        <begin position="12"/>
        <end position="334"/>
    </location>
</feature>
<dbReference type="Proteomes" id="UP000886653">
    <property type="component" value="Unassembled WGS sequence"/>
</dbReference>
<gene>
    <name evidence="7" type="ORF">CROQUDRAFT_42270</name>
</gene>
<feature type="domain" description="TRAPPC10/Trs130 C-terminal" evidence="4">
    <location>
        <begin position="1061"/>
        <end position="1186"/>
    </location>
</feature>
<evidence type="ECO:0000313" key="7">
    <source>
        <dbReference type="EMBL" id="KAG0147867.1"/>
    </source>
</evidence>
<dbReference type="InterPro" id="IPR055505">
    <property type="entry name" value="DUF7077"/>
</dbReference>
<evidence type="ECO:0000256" key="2">
    <source>
        <dbReference type="ARBA" id="ARBA00022448"/>
    </source>
</evidence>
<organism evidence="7 8">
    <name type="scientific">Cronartium quercuum f. sp. fusiforme G11</name>
    <dbReference type="NCBI Taxonomy" id="708437"/>
    <lineage>
        <taxon>Eukaryota</taxon>
        <taxon>Fungi</taxon>
        <taxon>Dikarya</taxon>
        <taxon>Basidiomycota</taxon>
        <taxon>Pucciniomycotina</taxon>
        <taxon>Pucciniomycetes</taxon>
        <taxon>Pucciniales</taxon>
        <taxon>Coleosporiaceae</taxon>
        <taxon>Cronartium</taxon>
    </lineage>
</organism>
<dbReference type="Pfam" id="PF23036">
    <property type="entry name" value="TRAPPC10_1st"/>
    <property type="match status" value="1"/>
</dbReference>